<sequence length="116" mass="13630">MQKLVQQRAAGDVLGSGPQLLVQNLRRNPDSLDLDDIRPLFRYENMQSDVLRFRLPEAQNRQAYDAMRPVFALVQKFLLAPELQSFWFHLMKDDLETARAEFNALLQDMADRIKFY</sequence>
<keyword evidence="2" id="KW-1185">Reference proteome</keyword>
<dbReference type="EMBL" id="ML976764">
    <property type="protein sequence ID" value="KAF1965368.1"/>
    <property type="molecule type" value="Genomic_DNA"/>
</dbReference>
<dbReference type="Proteomes" id="UP000800036">
    <property type="component" value="Unassembled WGS sequence"/>
</dbReference>
<reference evidence="1" key="1">
    <citation type="journal article" date="2020" name="Stud. Mycol.">
        <title>101 Dothideomycetes genomes: a test case for predicting lifestyles and emergence of pathogens.</title>
        <authorList>
            <person name="Haridas S."/>
            <person name="Albert R."/>
            <person name="Binder M."/>
            <person name="Bloem J."/>
            <person name="Labutti K."/>
            <person name="Salamov A."/>
            <person name="Andreopoulos B."/>
            <person name="Baker S."/>
            <person name="Barry K."/>
            <person name="Bills G."/>
            <person name="Bluhm B."/>
            <person name="Cannon C."/>
            <person name="Castanera R."/>
            <person name="Culley D."/>
            <person name="Daum C."/>
            <person name="Ezra D."/>
            <person name="Gonzalez J."/>
            <person name="Henrissat B."/>
            <person name="Kuo A."/>
            <person name="Liang C."/>
            <person name="Lipzen A."/>
            <person name="Lutzoni F."/>
            <person name="Magnuson J."/>
            <person name="Mondo S."/>
            <person name="Nolan M."/>
            <person name="Ohm R."/>
            <person name="Pangilinan J."/>
            <person name="Park H.-J."/>
            <person name="Ramirez L."/>
            <person name="Alfaro M."/>
            <person name="Sun H."/>
            <person name="Tritt A."/>
            <person name="Yoshinaga Y."/>
            <person name="Zwiers L.-H."/>
            <person name="Turgeon B."/>
            <person name="Goodwin S."/>
            <person name="Spatafora J."/>
            <person name="Crous P."/>
            <person name="Grigoriev I."/>
        </authorList>
    </citation>
    <scope>NUCLEOTIDE SEQUENCE</scope>
    <source>
        <strain evidence="1">CBS 107.79</strain>
    </source>
</reference>
<accession>A0A6A5UKV8</accession>
<evidence type="ECO:0000313" key="2">
    <source>
        <dbReference type="Proteomes" id="UP000800036"/>
    </source>
</evidence>
<name>A0A6A5UKV8_9PLEO</name>
<evidence type="ECO:0000313" key="1">
    <source>
        <dbReference type="EMBL" id="KAF1965368.1"/>
    </source>
</evidence>
<dbReference type="AlphaFoldDB" id="A0A6A5UKV8"/>
<proteinExistence type="predicted"/>
<protein>
    <submittedName>
        <fullName evidence="1">Uncharacterized protein</fullName>
    </submittedName>
</protein>
<organism evidence="1 2">
    <name type="scientific">Bimuria novae-zelandiae CBS 107.79</name>
    <dbReference type="NCBI Taxonomy" id="1447943"/>
    <lineage>
        <taxon>Eukaryota</taxon>
        <taxon>Fungi</taxon>
        <taxon>Dikarya</taxon>
        <taxon>Ascomycota</taxon>
        <taxon>Pezizomycotina</taxon>
        <taxon>Dothideomycetes</taxon>
        <taxon>Pleosporomycetidae</taxon>
        <taxon>Pleosporales</taxon>
        <taxon>Massarineae</taxon>
        <taxon>Didymosphaeriaceae</taxon>
        <taxon>Bimuria</taxon>
    </lineage>
</organism>
<gene>
    <name evidence="1" type="ORF">BU23DRAFT_26903</name>
</gene>